<dbReference type="AlphaFoldDB" id="A0AB34LBC6"/>
<evidence type="ECO:0000313" key="1">
    <source>
        <dbReference type="EMBL" id="KDS35696.1"/>
    </source>
</evidence>
<protein>
    <submittedName>
        <fullName evidence="1">Uncharacterized protein</fullName>
    </submittedName>
</protein>
<dbReference type="EMBL" id="JNHK01000093">
    <property type="protein sequence ID" value="KDS35696.1"/>
    <property type="molecule type" value="Genomic_DNA"/>
</dbReference>
<dbReference type="Proteomes" id="UP000027850">
    <property type="component" value="Unassembled WGS sequence"/>
</dbReference>
<name>A0AB34LBC6_PARDI</name>
<evidence type="ECO:0000313" key="2">
    <source>
        <dbReference type="Proteomes" id="UP000027850"/>
    </source>
</evidence>
<reference evidence="1 2" key="1">
    <citation type="submission" date="2014-04" db="EMBL/GenBank/DDBJ databases">
        <authorList>
            <person name="Sears C."/>
            <person name="Carroll K."/>
            <person name="Sack B.R."/>
            <person name="Qadri F."/>
            <person name="Myers L.L."/>
            <person name="Chung G.-T."/>
            <person name="Escheverria P."/>
            <person name="Fraser C.M."/>
            <person name="Sadzewicz L."/>
            <person name="Shefchek K.A."/>
            <person name="Tallon L."/>
            <person name="Das S.P."/>
            <person name="Daugherty S."/>
            <person name="Mongodin E.F."/>
        </authorList>
    </citation>
    <scope>NUCLEOTIDE SEQUENCE [LARGE SCALE GENOMIC DNA]</scope>
    <source>
        <strain evidence="1 2">3776 D15 i</strain>
    </source>
</reference>
<organism evidence="1 2">
    <name type="scientific">Parabacteroides distasonis str. 3776 D15 i</name>
    <dbReference type="NCBI Taxonomy" id="1339342"/>
    <lineage>
        <taxon>Bacteria</taxon>
        <taxon>Pseudomonadati</taxon>
        <taxon>Bacteroidota</taxon>
        <taxon>Bacteroidia</taxon>
        <taxon>Bacteroidales</taxon>
        <taxon>Tannerellaceae</taxon>
        <taxon>Parabacteroides</taxon>
    </lineage>
</organism>
<comment type="caution">
    <text evidence="1">The sequence shown here is derived from an EMBL/GenBank/DDBJ whole genome shotgun (WGS) entry which is preliminary data.</text>
</comment>
<sequence length="71" mass="7913">MGIANAVSVKDKIQYPINNPANIHSCDFVPFHAVLNTSDIINLGSIIYNICLLCVDTNVKYIVEKNNFIFV</sequence>
<gene>
    <name evidence="1" type="ORF">M091_2032</name>
</gene>
<proteinExistence type="predicted"/>
<accession>A0AB34LBC6</accession>